<dbReference type="EMBL" id="CAUYUJ010018742">
    <property type="protein sequence ID" value="CAK0886005.1"/>
    <property type="molecule type" value="Genomic_DNA"/>
</dbReference>
<feature type="non-terminal residue" evidence="2">
    <location>
        <position position="651"/>
    </location>
</feature>
<gene>
    <name evidence="2" type="ORF">PCOR1329_LOCUS67461</name>
</gene>
<dbReference type="Proteomes" id="UP001189429">
    <property type="component" value="Unassembled WGS sequence"/>
</dbReference>
<feature type="compositionally biased region" description="Basic and acidic residues" evidence="1">
    <location>
        <begin position="131"/>
        <end position="142"/>
    </location>
</feature>
<accession>A0ABN9WLY3</accession>
<comment type="caution">
    <text evidence="2">The sequence shown here is derived from an EMBL/GenBank/DDBJ whole genome shotgun (WGS) entry which is preliminary data.</text>
</comment>
<feature type="region of interest" description="Disordered" evidence="1">
    <location>
        <begin position="620"/>
        <end position="651"/>
    </location>
</feature>
<organism evidence="2 3">
    <name type="scientific">Prorocentrum cordatum</name>
    <dbReference type="NCBI Taxonomy" id="2364126"/>
    <lineage>
        <taxon>Eukaryota</taxon>
        <taxon>Sar</taxon>
        <taxon>Alveolata</taxon>
        <taxon>Dinophyceae</taxon>
        <taxon>Prorocentrales</taxon>
        <taxon>Prorocentraceae</taxon>
        <taxon>Prorocentrum</taxon>
    </lineage>
</organism>
<evidence type="ECO:0000256" key="1">
    <source>
        <dbReference type="SAM" id="MobiDB-lite"/>
    </source>
</evidence>
<keyword evidence="3" id="KW-1185">Reference proteome</keyword>
<proteinExistence type="predicted"/>
<evidence type="ECO:0000313" key="3">
    <source>
        <dbReference type="Proteomes" id="UP001189429"/>
    </source>
</evidence>
<feature type="region of interest" description="Disordered" evidence="1">
    <location>
        <begin position="39"/>
        <end position="184"/>
    </location>
</feature>
<name>A0ABN9WLY3_9DINO</name>
<protein>
    <submittedName>
        <fullName evidence="2">Uncharacterized protein</fullName>
    </submittedName>
</protein>
<evidence type="ECO:0000313" key="2">
    <source>
        <dbReference type="EMBL" id="CAK0886005.1"/>
    </source>
</evidence>
<reference evidence="2" key="1">
    <citation type="submission" date="2023-10" db="EMBL/GenBank/DDBJ databases">
        <authorList>
            <person name="Chen Y."/>
            <person name="Shah S."/>
            <person name="Dougan E. K."/>
            <person name="Thang M."/>
            <person name="Chan C."/>
        </authorList>
    </citation>
    <scope>NUCLEOTIDE SEQUENCE [LARGE SCALE GENOMIC DNA]</scope>
</reference>
<feature type="compositionally biased region" description="Polar residues" evidence="1">
    <location>
        <begin position="143"/>
        <end position="159"/>
    </location>
</feature>
<feature type="compositionally biased region" description="Basic and acidic residues" evidence="1">
    <location>
        <begin position="74"/>
        <end position="84"/>
    </location>
</feature>
<feature type="compositionally biased region" description="Low complexity" evidence="1">
    <location>
        <begin position="104"/>
        <end position="123"/>
    </location>
</feature>
<sequence length="651" mass="69101">MLHDTLISLVIDCPGISLIQAQISKSVFHLTRGIEAIGSQAAQPLDEEEEGQPPKRANTCHSDRSHSLSSTADNGEHREGDRRSNYAGNGGGSSARNGEKLQRTTAASSSTTSNTAAATSSPKSSKHSQQHHSDHWGKDHETSNTTPAAHSTKTSTTAGESPIPTVGARERQSGSVNSKMRRETAAVPLRTARANPVGRAGYKGRLRQAYHLLLQGVVRADALSGEDGKLQRLRAWTLLILLRRVLLQRPASAGAHGAPAARHVDDAEASRQRTLQKAMALVRAGGRSEARKLLASRGLAPGTAETLAELRGPAWRPPLPAAALPSAARAFRPARPVELDRRIWTEYVRSAPKGSSSLLSGASGELLNLAVDEDNTLELHAAVAEVYARAEIPVRVARALGTGRLAALLEDNGRARGIVAGDAFRGLVAKALSRQFGAEVDDACAAFSQYALSTRAGTDSAAHSLRAATDAGTATIASINGIASFDHVRRDRLVDFPGASALVPILCCPRTTSRPAVQVYVDKRRRICDGGAEEQGDPLMPALYPLTTHGALERARTRSCNLERSCLLTSSTSTSHADQSVPLQLNAGGWAGIEANLGQRRMWNRSGFEPEVHQALGTDVGVGGAQTRPRVEQGPKVGRGYRAPAYGLHLP</sequence>